<keyword evidence="10" id="KW-1185">Reference proteome</keyword>
<organism evidence="9 10">
    <name type="scientific">Hebeloma cylindrosporum</name>
    <dbReference type="NCBI Taxonomy" id="76867"/>
    <lineage>
        <taxon>Eukaryota</taxon>
        <taxon>Fungi</taxon>
        <taxon>Dikarya</taxon>
        <taxon>Basidiomycota</taxon>
        <taxon>Agaricomycotina</taxon>
        <taxon>Agaricomycetes</taxon>
        <taxon>Agaricomycetidae</taxon>
        <taxon>Agaricales</taxon>
        <taxon>Agaricineae</taxon>
        <taxon>Hymenogastraceae</taxon>
        <taxon>Hebeloma</taxon>
    </lineage>
</organism>
<dbReference type="OrthoDB" id="1055148at2759"/>
<evidence type="ECO:0000256" key="4">
    <source>
        <dbReference type="ARBA" id="ARBA00022723"/>
    </source>
</evidence>
<dbReference type="STRING" id="686832.A0A0C3CTB6"/>
<accession>A0A0C3CTB6</accession>
<dbReference type="InterPro" id="IPR050364">
    <property type="entry name" value="Cytochrome_P450_fung"/>
</dbReference>
<evidence type="ECO:0000256" key="6">
    <source>
        <dbReference type="ARBA" id="ARBA00023004"/>
    </source>
</evidence>
<evidence type="ECO:0000256" key="3">
    <source>
        <dbReference type="ARBA" id="ARBA00022617"/>
    </source>
</evidence>
<evidence type="ECO:0000256" key="2">
    <source>
        <dbReference type="ARBA" id="ARBA00010617"/>
    </source>
</evidence>
<dbReference type="PANTHER" id="PTHR46300">
    <property type="entry name" value="P450, PUTATIVE (EUROFUNG)-RELATED-RELATED"/>
    <property type="match status" value="1"/>
</dbReference>
<reference evidence="10" key="2">
    <citation type="submission" date="2015-01" db="EMBL/GenBank/DDBJ databases">
        <title>Evolutionary Origins and Diversification of the Mycorrhizal Mutualists.</title>
        <authorList>
            <consortium name="DOE Joint Genome Institute"/>
            <consortium name="Mycorrhizal Genomics Consortium"/>
            <person name="Kohler A."/>
            <person name="Kuo A."/>
            <person name="Nagy L.G."/>
            <person name="Floudas D."/>
            <person name="Copeland A."/>
            <person name="Barry K.W."/>
            <person name="Cichocki N."/>
            <person name="Veneault-Fourrey C."/>
            <person name="LaButti K."/>
            <person name="Lindquist E.A."/>
            <person name="Lipzen A."/>
            <person name="Lundell T."/>
            <person name="Morin E."/>
            <person name="Murat C."/>
            <person name="Riley R."/>
            <person name="Ohm R."/>
            <person name="Sun H."/>
            <person name="Tunlid A."/>
            <person name="Henrissat B."/>
            <person name="Grigoriev I.V."/>
            <person name="Hibbett D.S."/>
            <person name="Martin F."/>
        </authorList>
    </citation>
    <scope>NUCLEOTIDE SEQUENCE [LARGE SCALE GENOMIC DNA]</scope>
    <source>
        <strain evidence="10">h7</strain>
    </source>
</reference>
<evidence type="ECO:0000256" key="1">
    <source>
        <dbReference type="ARBA" id="ARBA00001971"/>
    </source>
</evidence>
<keyword evidence="7" id="KW-0503">Monooxygenase</keyword>
<keyword evidence="8" id="KW-1133">Transmembrane helix</keyword>
<evidence type="ECO:0000256" key="7">
    <source>
        <dbReference type="ARBA" id="ARBA00023033"/>
    </source>
</evidence>
<feature type="transmembrane region" description="Helical" evidence="8">
    <location>
        <begin position="12"/>
        <end position="31"/>
    </location>
</feature>
<keyword evidence="8" id="KW-0812">Transmembrane</keyword>
<comment type="cofactor">
    <cofactor evidence="1">
        <name>heme</name>
        <dbReference type="ChEBI" id="CHEBI:30413"/>
    </cofactor>
</comment>
<keyword evidence="8" id="KW-0472">Membrane</keyword>
<dbReference type="EMBL" id="KN831770">
    <property type="protein sequence ID" value="KIM47091.1"/>
    <property type="molecule type" value="Genomic_DNA"/>
</dbReference>
<keyword evidence="6" id="KW-0408">Iron</keyword>
<evidence type="ECO:0000256" key="5">
    <source>
        <dbReference type="ARBA" id="ARBA00023002"/>
    </source>
</evidence>
<dbReference type="GO" id="GO:0004497">
    <property type="term" value="F:monooxygenase activity"/>
    <property type="evidence" value="ECO:0007669"/>
    <property type="project" value="UniProtKB-KW"/>
</dbReference>
<evidence type="ECO:0008006" key="11">
    <source>
        <dbReference type="Google" id="ProtNLM"/>
    </source>
</evidence>
<comment type="similarity">
    <text evidence="2">Belongs to the cytochrome P450 family.</text>
</comment>
<dbReference type="GO" id="GO:0005506">
    <property type="term" value="F:iron ion binding"/>
    <property type="evidence" value="ECO:0007669"/>
    <property type="project" value="InterPro"/>
</dbReference>
<dbReference type="InterPro" id="IPR036396">
    <property type="entry name" value="Cyt_P450_sf"/>
</dbReference>
<keyword evidence="3" id="KW-0349">Heme</keyword>
<keyword evidence="4" id="KW-0479">Metal-binding</keyword>
<reference evidence="9 10" key="1">
    <citation type="submission" date="2014-04" db="EMBL/GenBank/DDBJ databases">
        <authorList>
            <consortium name="DOE Joint Genome Institute"/>
            <person name="Kuo A."/>
            <person name="Gay G."/>
            <person name="Dore J."/>
            <person name="Kohler A."/>
            <person name="Nagy L.G."/>
            <person name="Floudas D."/>
            <person name="Copeland A."/>
            <person name="Barry K.W."/>
            <person name="Cichocki N."/>
            <person name="Veneault-Fourrey C."/>
            <person name="LaButti K."/>
            <person name="Lindquist E.A."/>
            <person name="Lipzen A."/>
            <person name="Lundell T."/>
            <person name="Morin E."/>
            <person name="Murat C."/>
            <person name="Sun H."/>
            <person name="Tunlid A."/>
            <person name="Henrissat B."/>
            <person name="Grigoriev I.V."/>
            <person name="Hibbett D.S."/>
            <person name="Martin F."/>
            <person name="Nordberg H.P."/>
            <person name="Cantor M.N."/>
            <person name="Hua S.X."/>
        </authorList>
    </citation>
    <scope>NUCLEOTIDE SEQUENCE [LARGE SCALE GENOMIC DNA]</scope>
    <source>
        <strain evidence="10">h7</strain>
    </source>
</reference>
<protein>
    <recommendedName>
        <fullName evidence="11">Cytochrome P450</fullName>
    </recommendedName>
</protein>
<dbReference type="GO" id="GO:0020037">
    <property type="term" value="F:heme binding"/>
    <property type="evidence" value="ECO:0007669"/>
    <property type="project" value="InterPro"/>
</dbReference>
<evidence type="ECO:0000313" key="10">
    <source>
        <dbReference type="Proteomes" id="UP000053424"/>
    </source>
</evidence>
<evidence type="ECO:0000313" key="9">
    <source>
        <dbReference type="EMBL" id="KIM47091.1"/>
    </source>
</evidence>
<dbReference type="Gene3D" id="1.10.630.10">
    <property type="entry name" value="Cytochrome P450"/>
    <property type="match status" value="1"/>
</dbReference>
<dbReference type="PANTHER" id="PTHR46300:SF5">
    <property type="entry name" value="CYTOCHROME P450"/>
    <property type="match status" value="1"/>
</dbReference>
<dbReference type="AlphaFoldDB" id="A0A0C3CTB6"/>
<evidence type="ECO:0000256" key="8">
    <source>
        <dbReference type="SAM" id="Phobius"/>
    </source>
</evidence>
<dbReference type="HOGENOM" id="CLU_1277750_0_0_1"/>
<dbReference type="GO" id="GO:0016705">
    <property type="term" value="F:oxidoreductase activity, acting on paired donors, with incorporation or reduction of molecular oxygen"/>
    <property type="evidence" value="ECO:0007669"/>
    <property type="project" value="InterPro"/>
</dbReference>
<feature type="transmembrane region" description="Helical" evidence="8">
    <location>
        <begin position="174"/>
        <end position="193"/>
    </location>
</feature>
<keyword evidence="5" id="KW-0560">Oxidoreductase</keyword>
<proteinExistence type="inferred from homology"/>
<dbReference type="SUPFAM" id="SSF48264">
    <property type="entry name" value="Cytochrome P450"/>
    <property type="match status" value="1"/>
</dbReference>
<sequence>MFTFYHSPIPTSQLGLVTLASLLIIAAGYFFQFGRSKRKLPPGPKGMPFFGIRLSDKGLNDFEEWAKMYGDVMYLNVFGQGGIVVLNSHQAVVDLFDRREYRYRPKLIVVNEFITRQLLLTGTNDDDLWRKMRRVGHEVMNKTVVNRYYEMQHREALLFTENLLRDSTNWYREVHRWVVFFFVSNNFYLILVAEQHFQASFLPYMIYLRRCLAMIL</sequence>
<dbReference type="Proteomes" id="UP000053424">
    <property type="component" value="Unassembled WGS sequence"/>
</dbReference>
<gene>
    <name evidence="9" type="ORF">M413DRAFT_63638</name>
</gene>
<name>A0A0C3CTB6_HEBCY</name>